<dbReference type="InterPro" id="IPR029063">
    <property type="entry name" value="SAM-dependent_MTases_sf"/>
</dbReference>
<dbReference type="PANTHER" id="PTHR42933:SF3">
    <property type="entry name" value="TYPE I RESTRICTION ENZYME MJAVIII METHYLASE SUBUNIT"/>
    <property type="match status" value="1"/>
</dbReference>
<organism evidence="12 13">
    <name type="scientific">Candidatus Defluviibacterium haderslevense</name>
    <dbReference type="NCBI Taxonomy" id="2981993"/>
    <lineage>
        <taxon>Bacteria</taxon>
        <taxon>Pseudomonadati</taxon>
        <taxon>Bacteroidota</taxon>
        <taxon>Saprospiria</taxon>
        <taxon>Saprospirales</taxon>
        <taxon>Saprospiraceae</taxon>
        <taxon>Candidatus Defluviibacterium</taxon>
    </lineage>
</organism>
<evidence type="ECO:0000256" key="9">
    <source>
        <dbReference type="ARBA" id="ARBA00047942"/>
    </source>
</evidence>
<evidence type="ECO:0000313" key="12">
    <source>
        <dbReference type="EMBL" id="MBK9719506.1"/>
    </source>
</evidence>
<evidence type="ECO:0000256" key="6">
    <source>
        <dbReference type="ARBA" id="ARBA00022691"/>
    </source>
</evidence>
<dbReference type="Gene3D" id="1.20.1260.30">
    <property type="match status" value="1"/>
</dbReference>
<evidence type="ECO:0000256" key="2">
    <source>
        <dbReference type="ARBA" id="ARBA00010923"/>
    </source>
</evidence>
<reference evidence="12 13" key="1">
    <citation type="submission" date="2020-10" db="EMBL/GenBank/DDBJ databases">
        <title>Connecting structure to function with the recovery of over 1000 high-quality activated sludge metagenome-assembled genomes encoding full-length rRNA genes using long-read sequencing.</title>
        <authorList>
            <person name="Singleton C.M."/>
            <person name="Petriglieri F."/>
            <person name="Kristensen J.M."/>
            <person name="Kirkegaard R.H."/>
            <person name="Michaelsen T.Y."/>
            <person name="Andersen M.H."/>
            <person name="Karst S.M."/>
            <person name="Dueholm M.S."/>
            <person name="Nielsen P.H."/>
            <person name="Albertsen M."/>
        </authorList>
    </citation>
    <scope>NUCLEOTIDE SEQUENCE [LARGE SCALE GENOMIC DNA]</scope>
    <source>
        <strain evidence="12">Ribe_18-Q3-R11-54_BAT3C.373</strain>
    </source>
</reference>
<evidence type="ECO:0000313" key="13">
    <source>
        <dbReference type="Proteomes" id="UP000808349"/>
    </source>
</evidence>
<evidence type="ECO:0000256" key="3">
    <source>
        <dbReference type="ARBA" id="ARBA00011900"/>
    </source>
</evidence>
<dbReference type="Pfam" id="PF02384">
    <property type="entry name" value="N6_Mtase"/>
    <property type="match status" value="1"/>
</dbReference>
<evidence type="ECO:0000256" key="1">
    <source>
        <dbReference type="ARBA" id="ARBA00006594"/>
    </source>
</evidence>
<dbReference type="Proteomes" id="UP000808349">
    <property type="component" value="Unassembled WGS sequence"/>
</dbReference>
<evidence type="ECO:0000256" key="7">
    <source>
        <dbReference type="ARBA" id="ARBA00022747"/>
    </source>
</evidence>
<comment type="catalytic activity">
    <reaction evidence="9">
        <text>a 2'-deoxyadenosine in DNA + S-adenosyl-L-methionine = an N(6)-methyl-2'-deoxyadenosine in DNA + S-adenosyl-L-homocysteine + H(+)</text>
        <dbReference type="Rhea" id="RHEA:15197"/>
        <dbReference type="Rhea" id="RHEA-COMP:12418"/>
        <dbReference type="Rhea" id="RHEA-COMP:12419"/>
        <dbReference type="ChEBI" id="CHEBI:15378"/>
        <dbReference type="ChEBI" id="CHEBI:57856"/>
        <dbReference type="ChEBI" id="CHEBI:59789"/>
        <dbReference type="ChEBI" id="CHEBI:90615"/>
        <dbReference type="ChEBI" id="CHEBI:90616"/>
        <dbReference type="EC" id="2.1.1.72"/>
    </reaction>
</comment>
<dbReference type="PROSITE" id="PS00092">
    <property type="entry name" value="N6_MTASE"/>
    <property type="match status" value="1"/>
</dbReference>
<keyword evidence="5" id="KW-0808">Transferase</keyword>
<feature type="domain" description="DNA methylase adenine-specific" evidence="11">
    <location>
        <begin position="134"/>
        <end position="465"/>
    </location>
</feature>
<dbReference type="CDD" id="cd17266">
    <property type="entry name" value="RMtype1_S_Sau1132ORF3780P-TRD2-CR2_like"/>
    <property type="match status" value="1"/>
</dbReference>
<keyword evidence="4 12" id="KW-0489">Methyltransferase</keyword>
<accession>A0A9D7SCK7</accession>
<dbReference type="InterPro" id="IPR003356">
    <property type="entry name" value="DNA_methylase_A-5"/>
</dbReference>
<dbReference type="GO" id="GO:0003677">
    <property type="term" value="F:DNA binding"/>
    <property type="evidence" value="ECO:0007669"/>
    <property type="project" value="UniProtKB-KW"/>
</dbReference>
<sequence>MLDNITKKNIDDCRDVLVGKVPDPKSQIEQITLALIYKFMDDMDKEAVEKFKGKAKFFTGEYAKYGWRKLFDPSLSGQEMLALYSEALEKLNTNPNIPELFRNIFKNAYLPYRDPSTLKLFLKYINEFEYSHSEKLGDAFEYLLSVMGSQGDAGQFRTPRHIIDFVTACVNPQKNEIVLDPACGTAGFLLSAYKHILNYELKVMNDKFPNTHNSSFKTHNPLSPDERRKLGQNIVGYDISPDMVRLSLANMYLHGFSTPNIHEYDTLSSEDRWQETFDVILANPPFMTPKGGIRPHKKFGVQANKAEVLFTDYIAEHLNSNGRAGIVVPNGIVATSQTAYKQLRKMLVQDSLIAVISLPAGVFQPYSGVKTSVLILDKRLAKKSKHILFLKIDNDGFDLGAQRREIDKNDLPLALQTLESYKESLSIDMVFEDFPSLATLVEKEIVLGNKDVVLSAERYFVNNKIQNTEYDLVKLENVFKLTSGKFLPKKNFVEGDYLVYGGNGVTGNHNEFFVENETIVIGRVGEYCGAVHLTKSKCWVTDNCLMVTQYLMDIDQRYLLRILNEANLNQYAKVGGQPSLSQSSIYEIEILLPPLEIQQQIVAEIESYQKIIDGAKQVVNNYKPSITINPDWEMLELGTLAKLVGGSTPSKENSSYWENGNVDWITCSDFSNSPMYIEDSIRKITEKAIKENSTSIVPKDTLVLVTRVSLGKMAFVRKPTALNQDLTALLFDEEKINKRYGYFFLLSIADKIKNDGHGATVKGVTRDYVKDIKVPLPSLEEQQTIVKAIEEELQLVNANKRLIEIFELKIKTKIGEVWGVKEEVGTV</sequence>
<name>A0A9D7SCK7_9BACT</name>
<dbReference type="GO" id="GO:0009007">
    <property type="term" value="F:site-specific DNA-methyltransferase (adenine-specific) activity"/>
    <property type="evidence" value="ECO:0007669"/>
    <property type="project" value="UniProtKB-EC"/>
</dbReference>
<dbReference type="InterPro" id="IPR051537">
    <property type="entry name" value="DNA_Adenine_Mtase"/>
</dbReference>
<comment type="caution">
    <text evidence="12">The sequence shown here is derived from an EMBL/GenBank/DDBJ whole genome shotgun (WGS) entry which is preliminary data.</text>
</comment>
<protein>
    <recommendedName>
        <fullName evidence="3">site-specific DNA-methyltransferase (adenine-specific)</fullName>
        <ecNumber evidence="3">2.1.1.72</ecNumber>
    </recommendedName>
</protein>
<dbReference type="EC" id="2.1.1.72" evidence="3"/>
<dbReference type="GO" id="GO:0008170">
    <property type="term" value="F:N-methyltransferase activity"/>
    <property type="evidence" value="ECO:0007669"/>
    <property type="project" value="InterPro"/>
</dbReference>
<dbReference type="AlphaFoldDB" id="A0A9D7SCK7"/>
<evidence type="ECO:0000259" key="10">
    <source>
        <dbReference type="Pfam" id="PF01420"/>
    </source>
</evidence>
<evidence type="ECO:0000259" key="11">
    <source>
        <dbReference type="Pfam" id="PF02384"/>
    </source>
</evidence>
<dbReference type="InterPro" id="IPR002052">
    <property type="entry name" value="DNA_methylase_N6_adenine_CS"/>
</dbReference>
<proteinExistence type="inferred from homology"/>
<dbReference type="SUPFAM" id="SSF53335">
    <property type="entry name" value="S-adenosyl-L-methionine-dependent methyltransferases"/>
    <property type="match status" value="1"/>
</dbReference>
<dbReference type="Pfam" id="PF01420">
    <property type="entry name" value="Methylase_S"/>
    <property type="match status" value="2"/>
</dbReference>
<comment type="similarity">
    <text evidence="2">Belongs to the type-I restriction system S methylase family.</text>
</comment>
<dbReference type="CDD" id="cd02440">
    <property type="entry name" value="AdoMet_MTases"/>
    <property type="match status" value="1"/>
</dbReference>
<dbReference type="InterPro" id="IPR000055">
    <property type="entry name" value="Restrct_endonuc_typeI_TRD"/>
</dbReference>
<dbReference type="Gene3D" id="3.90.220.20">
    <property type="entry name" value="DNA methylase specificity domains"/>
    <property type="match status" value="2"/>
</dbReference>
<dbReference type="GO" id="GO:0032259">
    <property type="term" value="P:methylation"/>
    <property type="evidence" value="ECO:0007669"/>
    <property type="project" value="UniProtKB-KW"/>
</dbReference>
<evidence type="ECO:0000256" key="8">
    <source>
        <dbReference type="ARBA" id="ARBA00023125"/>
    </source>
</evidence>
<dbReference type="Gene3D" id="3.40.50.150">
    <property type="entry name" value="Vaccinia Virus protein VP39"/>
    <property type="match status" value="1"/>
</dbReference>
<dbReference type="PANTHER" id="PTHR42933">
    <property type="entry name" value="SLR6095 PROTEIN"/>
    <property type="match status" value="1"/>
</dbReference>
<keyword evidence="8" id="KW-0238">DNA-binding</keyword>
<evidence type="ECO:0000256" key="5">
    <source>
        <dbReference type="ARBA" id="ARBA00022679"/>
    </source>
</evidence>
<dbReference type="InterPro" id="IPR038333">
    <property type="entry name" value="T1MK-like_N_sf"/>
</dbReference>
<keyword evidence="7" id="KW-0680">Restriction system</keyword>
<dbReference type="GO" id="GO:0009307">
    <property type="term" value="P:DNA restriction-modification system"/>
    <property type="evidence" value="ECO:0007669"/>
    <property type="project" value="UniProtKB-KW"/>
</dbReference>
<keyword evidence="6" id="KW-0949">S-adenosyl-L-methionine</keyword>
<evidence type="ECO:0000256" key="4">
    <source>
        <dbReference type="ARBA" id="ARBA00022603"/>
    </source>
</evidence>
<gene>
    <name evidence="12" type="ORF">IPO85_18715</name>
</gene>
<dbReference type="InterPro" id="IPR044946">
    <property type="entry name" value="Restrct_endonuc_typeI_TRD_sf"/>
</dbReference>
<feature type="domain" description="Type I restriction modification DNA specificity" evidence="10">
    <location>
        <begin position="631"/>
        <end position="791"/>
    </location>
</feature>
<feature type="domain" description="Type I restriction modification DNA specificity" evidence="10">
    <location>
        <begin position="469"/>
        <end position="613"/>
    </location>
</feature>
<comment type="similarity">
    <text evidence="1">Belongs to the N(4)/N(6)-methyltransferase family.</text>
</comment>
<dbReference type="PRINTS" id="PR00507">
    <property type="entry name" value="N12N6MTFRASE"/>
</dbReference>
<dbReference type="SUPFAM" id="SSF116734">
    <property type="entry name" value="DNA methylase specificity domain"/>
    <property type="match status" value="2"/>
</dbReference>
<dbReference type="EMBL" id="JADKFW010000021">
    <property type="protein sequence ID" value="MBK9719506.1"/>
    <property type="molecule type" value="Genomic_DNA"/>
</dbReference>